<dbReference type="EMBL" id="OZ023702">
    <property type="protein sequence ID" value="CAK9857720.1"/>
    <property type="molecule type" value="Genomic_DNA"/>
</dbReference>
<evidence type="ECO:0000256" key="8">
    <source>
        <dbReference type="RuleBase" id="RU003693"/>
    </source>
</evidence>
<dbReference type="PANTHER" id="PTHR13693:SF77">
    <property type="entry name" value="8-AMINO-7-OXONONANOATE SYNTHASE"/>
    <property type="match status" value="1"/>
</dbReference>
<dbReference type="InterPro" id="IPR015422">
    <property type="entry name" value="PyrdxlP-dep_Trfase_small"/>
</dbReference>
<proteinExistence type="inferred from homology"/>
<keyword evidence="5" id="KW-0808">Transferase</keyword>
<dbReference type="Gene3D" id="3.90.1150.10">
    <property type="entry name" value="Aspartate Aminotransferase, domain 1"/>
    <property type="match status" value="1"/>
</dbReference>
<evidence type="ECO:0000256" key="5">
    <source>
        <dbReference type="ARBA" id="ARBA00022679"/>
    </source>
</evidence>
<dbReference type="PANTHER" id="PTHR13693">
    <property type="entry name" value="CLASS II AMINOTRANSFERASE/8-AMINO-7-OXONONANOATE SYNTHASE"/>
    <property type="match status" value="1"/>
</dbReference>
<keyword evidence="7" id="KW-0746">Sphingolipid metabolism</keyword>
<dbReference type="Gene3D" id="3.40.640.10">
    <property type="entry name" value="Type I PLP-dependent aspartate aminotransferase-like (Major domain)"/>
    <property type="match status" value="1"/>
</dbReference>
<accession>A0ABP1A5C6</accession>
<evidence type="ECO:0000256" key="2">
    <source>
        <dbReference type="ARBA" id="ARBA00004760"/>
    </source>
</evidence>
<dbReference type="Pfam" id="PF00155">
    <property type="entry name" value="Aminotran_1_2"/>
    <property type="match status" value="1"/>
</dbReference>
<dbReference type="SUPFAM" id="SSF53383">
    <property type="entry name" value="PLP-dependent transferases"/>
    <property type="match status" value="1"/>
</dbReference>
<feature type="domain" description="Aminotransferase class I/classII large" evidence="9">
    <location>
        <begin position="128"/>
        <end position="472"/>
    </location>
</feature>
<evidence type="ECO:0000313" key="10">
    <source>
        <dbReference type="EMBL" id="CAK9857720.1"/>
    </source>
</evidence>
<evidence type="ECO:0000313" key="11">
    <source>
        <dbReference type="Proteomes" id="UP001497522"/>
    </source>
</evidence>
<evidence type="ECO:0000259" key="9">
    <source>
        <dbReference type="Pfam" id="PF00155"/>
    </source>
</evidence>
<comment type="similarity">
    <text evidence="4">Belongs to the class-II pyridoxal-phosphate-dependent aminotransferase family. BioF subfamily.</text>
</comment>
<evidence type="ECO:0000256" key="3">
    <source>
        <dbReference type="ARBA" id="ARBA00004991"/>
    </source>
</evidence>
<organism evidence="10 11">
    <name type="scientific">Sphagnum jensenii</name>
    <dbReference type="NCBI Taxonomy" id="128206"/>
    <lineage>
        <taxon>Eukaryota</taxon>
        <taxon>Viridiplantae</taxon>
        <taxon>Streptophyta</taxon>
        <taxon>Embryophyta</taxon>
        <taxon>Bryophyta</taxon>
        <taxon>Sphagnophytina</taxon>
        <taxon>Sphagnopsida</taxon>
        <taxon>Sphagnales</taxon>
        <taxon>Sphagnaceae</taxon>
        <taxon>Sphagnum</taxon>
    </lineage>
</organism>
<dbReference type="InterPro" id="IPR050087">
    <property type="entry name" value="AON_synthase_class-II"/>
</dbReference>
<dbReference type="InterPro" id="IPR001917">
    <property type="entry name" value="Aminotrans_II_pyridoxalP_BS"/>
</dbReference>
<dbReference type="PROSITE" id="PS00599">
    <property type="entry name" value="AA_TRANSFER_CLASS_2"/>
    <property type="match status" value="1"/>
</dbReference>
<comment type="pathway">
    <text evidence="2">Lipid metabolism; sphingolipid metabolism.</text>
</comment>
<keyword evidence="7" id="KW-0443">Lipid metabolism</keyword>
<keyword evidence="11" id="KW-1185">Reference proteome</keyword>
<keyword evidence="6 8" id="KW-0663">Pyridoxal phosphate</keyword>
<reference evidence="10 11" key="1">
    <citation type="submission" date="2024-03" db="EMBL/GenBank/DDBJ databases">
        <authorList>
            <consortium name="ELIXIR-Norway"/>
            <consortium name="Elixir Norway"/>
        </authorList>
    </citation>
    <scope>NUCLEOTIDE SEQUENCE [LARGE SCALE GENOMIC DNA]</scope>
</reference>
<evidence type="ECO:0000256" key="6">
    <source>
        <dbReference type="ARBA" id="ARBA00022898"/>
    </source>
</evidence>
<evidence type="ECO:0000256" key="1">
    <source>
        <dbReference type="ARBA" id="ARBA00001933"/>
    </source>
</evidence>
<gene>
    <name evidence="10" type="ORF">CSSPJE1EN2_LOCUS715</name>
</gene>
<comment type="cofactor">
    <cofactor evidence="1 8">
        <name>pyridoxal 5'-phosphate</name>
        <dbReference type="ChEBI" id="CHEBI:597326"/>
    </cofactor>
</comment>
<dbReference type="InterPro" id="IPR015424">
    <property type="entry name" value="PyrdxlP-dep_Trfase"/>
</dbReference>
<protein>
    <recommendedName>
        <fullName evidence="9">Aminotransferase class I/classII large domain-containing protein</fullName>
    </recommendedName>
</protein>
<comment type="pathway">
    <text evidence="3">Sphingolipid metabolism.</text>
</comment>
<evidence type="ECO:0000256" key="7">
    <source>
        <dbReference type="ARBA" id="ARBA00022919"/>
    </source>
</evidence>
<dbReference type="InterPro" id="IPR015421">
    <property type="entry name" value="PyrdxlP-dep_Trfase_major"/>
</dbReference>
<evidence type="ECO:0000256" key="4">
    <source>
        <dbReference type="ARBA" id="ARBA00010008"/>
    </source>
</evidence>
<name>A0ABP1A5C6_9BRYO</name>
<sequence>MGRSSSTSSTSASLWEDWLEQALQALQSSMLLRSLRPLVPSEVAGAVAGRDCKSARATGTHTPSFQTFQGLGTWDRAAVEVEVSHATFQCWNQESPSTGAEVCNLEDVLDVPSSGVVAVDSCNKLRLFSGNDYLGLSVHPAVRSAAAEAALEFGMGPRASALVCGYTYHHRLLESTIAELKSTEECLLCPSGFAANMAVMTAVTSLAPGTVKGQENVVAIFSDALNHASIIDGARVAQRQSNAEVYVYKHNDMAHLQLLLSKCTRERKVVVTDSLFSMDGDFALLVELVALRQQHGFLLVIDEAHGTLVCGENGGGVAEALGVQDEIDIHVGTLSKAVGCQGGFIASSQKWKQLIQSRGRSFIFSTALPIPIVAAAHSAILVAREEKWRQRAVWERVQQFSQATGLHFTSPIAPIILGSADDTLKASRQLLMAGFHVSAIRPPTVASNASRLRITLSAAHTTADVEALVVALSPWIRTTCSSPSYHQYAAQRFELSLPKEISQTLPQNHMIGMPSQGRQGKHYTKAGITKAGILFIQPKL</sequence>
<dbReference type="Proteomes" id="UP001497522">
    <property type="component" value="Chromosome 1"/>
</dbReference>
<dbReference type="InterPro" id="IPR004839">
    <property type="entry name" value="Aminotransferase_I/II_large"/>
</dbReference>